<keyword evidence="1" id="KW-0472">Membrane</keyword>
<dbReference type="AlphaFoldDB" id="A0A146LRG9"/>
<keyword evidence="1" id="KW-0812">Transmembrane</keyword>
<evidence type="ECO:0000256" key="1">
    <source>
        <dbReference type="SAM" id="Phobius"/>
    </source>
</evidence>
<proteinExistence type="predicted"/>
<name>A0A146LRG9_LYGHE</name>
<organism evidence="2">
    <name type="scientific">Lygus hesperus</name>
    <name type="common">Western plant bug</name>
    <dbReference type="NCBI Taxonomy" id="30085"/>
    <lineage>
        <taxon>Eukaryota</taxon>
        <taxon>Metazoa</taxon>
        <taxon>Ecdysozoa</taxon>
        <taxon>Arthropoda</taxon>
        <taxon>Hexapoda</taxon>
        <taxon>Insecta</taxon>
        <taxon>Pterygota</taxon>
        <taxon>Neoptera</taxon>
        <taxon>Paraneoptera</taxon>
        <taxon>Hemiptera</taxon>
        <taxon>Heteroptera</taxon>
        <taxon>Panheteroptera</taxon>
        <taxon>Cimicomorpha</taxon>
        <taxon>Miridae</taxon>
        <taxon>Mirini</taxon>
        <taxon>Lygus</taxon>
    </lineage>
</organism>
<dbReference type="EMBL" id="GDHC01008196">
    <property type="protein sequence ID" value="JAQ10433.1"/>
    <property type="molecule type" value="Transcribed_RNA"/>
</dbReference>
<protein>
    <submittedName>
        <fullName evidence="2">Uncharacterized protein</fullName>
    </submittedName>
</protein>
<accession>A0A146LRG9</accession>
<sequence>MNDTHTTATITTTATATACCPFHRIPTLSPSMTPTMEVMGIAHCPVVGTAPLRSCPLELDVTHNATMASHTPTLLSMVQQMGKSQLSAYVAATAFAGYVIGGGVATIAAM</sequence>
<evidence type="ECO:0000313" key="2">
    <source>
        <dbReference type="EMBL" id="JAQ10433.1"/>
    </source>
</evidence>
<feature type="transmembrane region" description="Helical" evidence="1">
    <location>
        <begin position="86"/>
        <end position="109"/>
    </location>
</feature>
<reference evidence="2" key="1">
    <citation type="journal article" date="2016" name="Gigascience">
        <title>De novo construction of an expanded transcriptome assembly for the western tarnished plant bug, Lygus hesperus.</title>
        <authorList>
            <person name="Tassone E.E."/>
            <person name="Geib S.M."/>
            <person name="Hall B."/>
            <person name="Fabrick J.A."/>
            <person name="Brent C.S."/>
            <person name="Hull J.J."/>
        </authorList>
    </citation>
    <scope>NUCLEOTIDE SEQUENCE</scope>
</reference>
<keyword evidence="1" id="KW-1133">Transmembrane helix</keyword>
<gene>
    <name evidence="2" type="ORF">g.3149</name>
</gene>